<dbReference type="EMBL" id="JAMDMM010000031">
    <property type="protein sequence ID" value="MCY9608909.1"/>
    <property type="molecule type" value="Genomic_DNA"/>
</dbReference>
<dbReference type="Gene3D" id="3.30.2140.20">
    <property type="match status" value="1"/>
</dbReference>
<sequence>MAAWVENYLSILGLRREPPSYDYLAKICRSHLSALPFENISKLLYFRDQHKNGFIIPPVETWVQHHFDSHFGGTCYTLNYHLRELLMQLNFASDYVMLGDEHMGILVELPGERVYVDCGAAAPIFQPVRFESNPLNVSQFGDDQVYIQPVHPDTGRYKYVRYTQGKQNGKEWHFNSNQKREFEDFHEIILKSTMAGTTFMTLLRCQLWQLNQGRSVSLVNNQFGIRHSDGRTDKYTLHSVAEIEEVIANEFALPKLPVGEAIDVLAELGIDIFSSKKIY</sequence>
<dbReference type="PANTHER" id="PTHR11786:SF0">
    <property type="entry name" value="ARYLAMINE N-ACETYLTRANSFERASE 4-RELATED"/>
    <property type="match status" value="1"/>
</dbReference>
<dbReference type="AlphaFoldDB" id="A0AAP9J1S1"/>
<accession>A0AAP9J1S1</accession>
<evidence type="ECO:0000313" key="4">
    <source>
        <dbReference type="Proteomes" id="UP000315377"/>
    </source>
</evidence>
<protein>
    <submittedName>
        <fullName evidence="3">Arylamine N-acetyltransferase</fullName>
    </submittedName>
</protein>
<gene>
    <name evidence="3" type="ORF">FLT43_15350</name>
    <name evidence="2" type="ORF">M5W83_17340</name>
</gene>
<dbReference type="EMBL" id="CP041405">
    <property type="protein sequence ID" value="QDM44694.1"/>
    <property type="molecule type" value="Genomic_DNA"/>
</dbReference>
<dbReference type="InterPro" id="IPR053710">
    <property type="entry name" value="Arylamine_NAT_domain_sf"/>
</dbReference>
<evidence type="ECO:0000256" key="1">
    <source>
        <dbReference type="ARBA" id="ARBA00006547"/>
    </source>
</evidence>
<dbReference type="InterPro" id="IPR001447">
    <property type="entry name" value="Arylamine_N-AcTrfase"/>
</dbReference>
<dbReference type="InterPro" id="IPR038765">
    <property type="entry name" value="Papain-like_cys_pep_sf"/>
</dbReference>
<evidence type="ECO:0000313" key="3">
    <source>
        <dbReference type="EMBL" id="QDM44694.1"/>
    </source>
</evidence>
<dbReference type="GeneID" id="76997338"/>
<keyword evidence="5" id="KW-1185">Reference proteome</keyword>
<dbReference type="Proteomes" id="UP001209276">
    <property type="component" value="Unassembled WGS sequence"/>
</dbReference>
<reference evidence="2 5" key="2">
    <citation type="submission" date="2022-05" db="EMBL/GenBank/DDBJ databases">
        <title>Genome Sequencing of Bee-Associated Microbes.</title>
        <authorList>
            <person name="Dunlap C."/>
        </authorList>
    </citation>
    <scope>NUCLEOTIDE SEQUENCE [LARGE SCALE GENOMIC DNA]</scope>
    <source>
        <strain evidence="2 5">NRRL B-14613</strain>
    </source>
</reference>
<dbReference type="Pfam" id="PF00797">
    <property type="entry name" value="Acetyltransf_2"/>
    <property type="match status" value="1"/>
</dbReference>
<dbReference type="RefSeq" id="WP_087444453.1">
    <property type="nucleotide sequence ID" value="NZ_CABMNB010000046.1"/>
</dbReference>
<dbReference type="SUPFAM" id="SSF54001">
    <property type="entry name" value="Cysteine proteinases"/>
    <property type="match status" value="1"/>
</dbReference>
<reference evidence="3 4" key="1">
    <citation type="submission" date="2019-07" db="EMBL/GenBank/DDBJ databases">
        <title>Paenibacillus thiaminolyticus NRRL B-4156.</title>
        <authorList>
            <person name="Hehnly C."/>
            <person name="Zhang L."/>
        </authorList>
    </citation>
    <scope>NUCLEOTIDE SEQUENCE [LARGE SCALE GENOMIC DNA]</scope>
    <source>
        <strain evidence="3 4">NRRL B-4156</strain>
    </source>
</reference>
<dbReference type="Proteomes" id="UP000315377">
    <property type="component" value="Chromosome"/>
</dbReference>
<proteinExistence type="inferred from homology"/>
<evidence type="ECO:0000313" key="2">
    <source>
        <dbReference type="EMBL" id="MCY9608909.1"/>
    </source>
</evidence>
<evidence type="ECO:0000313" key="5">
    <source>
        <dbReference type="Proteomes" id="UP001209276"/>
    </source>
</evidence>
<dbReference type="PANTHER" id="PTHR11786">
    <property type="entry name" value="N-HYDROXYARYLAMINE O-ACETYLTRANSFERASE"/>
    <property type="match status" value="1"/>
</dbReference>
<comment type="similarity">
    <text evidence="1">Belongs to the arylamine N-acetyltransferase family.</text>
</comment>
<organism evidence="3 4">
    <name type="scientific">Paenibacillus thiaminolyticus</name>
    <name type="common">Bacillus thiaminolyticus</name>
    <dbReference type="NCBI Taxonomy" id="49283"/>
    <lineage>
        <taxon>Bacteria</taxon>
        <taxon>Bacillati</taxon>
        <taxon>Bacillota</taxon>
        <taxon>Bacilli</taxon>
        <taxon>Bacillales</taxon>
        <taxon>Paenibacillaceae</taxon>
        <taxon>Paenibacillus</taxon>
    </lineage>
</organism>
<dbReference type="GO" id="GO:0016407">
    <property type="term" value="F:acetyltransferase activity"/>
    <property type="evidence" value="ECO:0007669"/>
    <property type="project" value="InterPro"/>
</dbReference>
<name>A0AAP9J1S1_PANTH</name>